<dbReference type="PANTHER" id="PTHR43245">
    <property type="entry name" value="BIFUNCTIONAL POLYMYXIN RESISTANCE PROTEIN ARNA"/>
    <property type="match status" value="1"/>
</dbReference>
<evidence type="ECO:0000313" key="3">
    <source>
        <dbReference type="Proteomes" id="UP000007962"/>
    </source>
</evidence>
<name>C5BWK9_BEUC1</name>
<dbReference type="Gene3D" id="3.40.50.720">
    <property type="entry name" value="NAD(P)-binding Rossmann-like Domain"/>
    <property type="match status" value="1"/>
</dbReference>
<keyword evidence="3" id="KW-1185">Reference proteome</keyword>
<proteinExistence type="predicted"/>
<dbReference type="HOGENOM" id="CLU_065334_0_0_11"/>
<dbReference type="SUPFAM" id="SSF51735">
    <property type="entry name" value="NAD(P)-binding Rossmann-fold domains"/>
    <property type="match status" value="1"/>
</dbReference>
<dbReference type="AlphaFoldDB" id="C5BWK9"/>
<dbReference type="InterPro" id="IPR001509">
    <property type="entry name" value="Epimerase_deHydtase"/>
</dbReference>
<dbReference type="InterPro" id="IPR050177">
    <property type="entry name" value="Lipid_A_modif_metabolic_enz"/>
</dbReference>
<evidence type="ECO:0000313" key="2">
    <source>
        <dbReference type="EMBL" id="ACQ78667.1"/>
    </source>
</evidence>
<dbReference type="EMBL" id="CP001618">
    <property type="protein sequence ID" value="ACQ78667.1"/>
    <property type="molecule type" value="Genomic_DNA"/>
</dbReference>
<reference evidence="2 3" key="1">
    <citation type="journal article" date="2009" name="Stand. Genomic Sci.">
        <title>Complete genome sequence of Beutenbergia cavernae type strain (HKI 0122).</title>
        <authorList>
            <person name="Land M."/>
            <person name="Pukall R."/>
            <person name="Abt B."/>
            <person name="Goker M."/>
            <person name="Rohde M."/>
            <person name="Glavina Del Rio T."/>
            <person name="Tice H."/>
            <person name="Copeland A."/>
            <person name="Cheng J.F."/>
            <person name="Lucas S."/>
            <person name="Chen F."/>
            <person name="Nolan M."/>
            <person name="Bruce D."/>
            <person name="Goodwin L."/>
            <person name="Pitluck S."/>
            <person name="Ivanova N."/>
            <person name="Mavromatis K."/>
            <person name="Ovchinnikova G."/>
            <person name="Pati A."/>
            <person name="Chen A."/>
            <person name="Palaniappan K."/>
            <person name="Hauser L."/>
            <person name="Chang Y.J."/>
            <person name="Jefferies C.C."/>
            <person name="Saunders E."/>
            <person name="Brettin T."/>
            <person name="Detter J.C."/>
            <person name="Han C."/>
            <person name="Chain P."/>
            <person name="Bristow J."/>
            <person name="Eisen J.A."/>
            <person name="Markowitz V."/>
            <person name="Hugenholtz P."/>
            <person name="Kyrpides N.C."/>
            <person name="Klenk H.P."/>
            <person name="Lapidus A."/>
        </authorList>
    </citation>
    <scope>NUCLEOTIDE SEQUENCE [LARGE SCALE GENOMIC DNA]</scope>
    <source>
        <strain evidence="3">ATCC BAA-8 / DSM 12333 / NBRC 16432</strain>
    </source>
</reference>
<dbReference type="STRING" id="471853.Bcav_0403"/>
<evidence type="ECO:0000259" key="1">
    <source>
        <dbReference type="Pfam" id="PF01370"/>
    </source>
</evidence>
<dbReference type="eggNOG" id="COG0451">
    <property type="taxonomic scope" value="Bacteria"/>
</dbReference>
<sequence>MARVAAMAALRVLFIGGNGTISAASSRLAIERGHDLTLLNRGVSAASDTPDARPPIEGARSLVGDAGDPDSIRAAVAGQEWDVVVNFRSFSPEQAAADVEIFDGVVGQYVYISSASAYAKPVEHLPITESTPLKNPFWQYSRNKIASEEVLVRAWRERDFPATIVRPSHTYDERSIPIPGRWTAIDRLRRGAPVPVVGDGTSLWTLTHTRDFAVAFVGLLGDRRAVGDTFHITSDESLTWAQITRILARAAGADEPELIPIPGRAIGTELQDELDGLVGDKVHSVVFDNSKVKALVPEYTATTRYWQGAAEVLAWYDADERRRVVDPDVDAALDRLITRFGS</sequence>
<dbReference type="KEGG" id="bcv:Bcav_0403"/>
<feature type="domain" description="NAD-dependent epimerase/dehydratase" evidence="1">
    <location>
        <begin position="13"/>
        <end position="225"/>
    </location>
</feature>
<dbReference type="InterPro" id="IPR036291">
    <property type="entry name" value="NAD(P)-bd_dom_sf"/>
</dbReference>
<gene>
    <name evidence="2" type="ordered locus">Bcav_0403</name>
</gene>
<organism evidence="2 3">
    <name type="scientific">Beutenbergia cavernae (strain ATCC BAA-8 / DSM 12333 / CCUG 43141 / JCM 11478 / NBRC 16432 / NCIMB 13614 / HKI 0122)</name>
    <dbReference type="NCBI Taxonomy" id="471853"/>
    <lineage>
        <taxon>Bacteria</taxon>
        <taxon>Bacillati</taxon>
        <taxon>Actinomycetota</taxon>
        <taxon>Actinomycetes</taxon>
        <taxon>Micrococcales</taxon>
        <taxon>Beutenbergiaceae</taxon>
        <taxon>Beutenbergia</taxon>
    </lineage>
</organism>
<dbReference type="Proteomes" id="UP000007962">
    <property type="component" value="Chromosome"/>
</dbReference>
<dbReference type="Pfam" id="PF01370">
    <property type="entry name" value="Epimerase"/>
    <property type="match status" value="1"/>
</dbReference>
<accession>C5BWK9</accession>
<protein>
    <submittedName>
        <fullName evidence="2">NAD-dependent epimerase/dehydratase</fullName>
    </submittedName>
</protein>